<dbReference type="GO" id="GO:0019287">
    <property type="term" value="P:isopentenyl diphosphate biosynthetic process, mevalonate pathway"/>
    <property type="evidence" value="ECO:0007669"/>
    <property type="project" value="UniProtKB-UniRule"/>
</dbReference>
<dbReference type="CDD" id="cd01356">
    <property type="entry name" value="AcnX_swivel"/>
    <property type="match status" value="1"/>
</dbReference>
<evidence type="ECO:0000256" key="3">
    <source>
        <dbReference type="HAMAP-Rule" id="MF_00078"/>
    </source>
</evidence>
<evidence type="ECO:0000256" key="1">
    <source>
        <dbReference type="ARBA" id="ARBA00023229"/>
    </source>
</evidence>
<dbReference type="InterPro" id="IPR020794">
    <property type="entry name" value="PMDh_S"/>
</dbReference>
<feature type="domain" description="Phosphomevalonate dehydratase small subunit-like" evidence="4">
    <location>
        <begin position="33"/>
        <end position="110"/>
    </location>
</feature>
<reference evidence="5" key="1">
    <citation type="submission" date="2007-06" db="EMBL/GenBank/DDBJ databases">
        <title>Complete sequence of Methanococcus aeolicus Nankai-3.</title>
        <authorList>
            <consortium name="US DOE Joint Genome Institute"/>
            <person name="Copeland A."/>
            <person name="Lucas S."/>
            <person name="Lapidus A."/>
            <person name="Barry K."/>
            <person name="Glavina del Rio T."/>
            <person name="Dalin E."/>
            <person name="Tice H."/>
            <person name="Pitluck S."/>
            <person name="Chain P."/>
            <person name="Malfatti S."/>
            <person name="Shin M."/>
            <person name="Vergez L."/>
            <person name="Schmutz J."/>
            <person name="Larimer F."/>
            <person name="Land M."/>
            <person name="Hauser L."/>
            <person name="Kyrpides N."/>
            <person name="Lykidis A."/>
            <person name="Sieprawska-Lupa M."/>
            <person name="Whitman W.B."/>
            <person name="Richardson P."/>
        </authorList>
    </citation>
    <scope>NUCLEOTIDE SEQUENCE [LARGE SCALE GENOMIC DNA]</scope>
    <source>
        <strain evidence="5">Nankai-3</strain>
    </source>
</reference>
<keyword evidence="2 3" id="KW-0456">Lyase</keyword>
<dbReference type="EC" id="4.2.1.182" evidence="3"/>
<comment type="pathway">
    <text evidence="3">Isoprenoid biosynthesis; isopentenyl diphosphate biosynthesis via mevalonate pathway.</text>
</comment>
<dbReference type="STRING" id="419665.Maeo_0452"/>
<dbReference type="NCBIfam" id="NF003046">
    <property type="entry name" value="PRK03955.1"/>
    <property type="match status" value="1"/>
</dbReference>
<evidence type="ECO:0000259" key="4">
    <source>
        <dbReference type="Pfam" id="PF01989"/>
    </source>
</evidence>
<dbReference type="Proteomes" id="UP000001106">
    <property type="component" value="Chromosome"/>
</dbReference>
<sequence length="138" mass="14837">MNNIESTEYIELKGRIISKGYIEAEAIVSEESISFLGGVNEEGVITDKDSKLNGQTVKNKIFVFPTGKGSTVGSYVIYGLAKNNILKGIINADCEPIVATGAILGKIPMVDKIDISEIKTGDKIIIDGNNGTIKIFKK</sequence>
<comment type="catalytic activity">
    <reaction evidence="3">
        <text>(R)-5-phosphomevalonate = (2E)-3-methyl-5-phosphooxypent-2-enoate + H2O</text>
        <dbReference type="Rhea" id="RHEA:78975"/>
        <dbReference type="ChEBI" id="CHEBI:15377"/>
        <dbReference type="ChEBI" id="CHEBI:58146"/>
        <dbReference type="ChEBI" id="CHEBI:229665"/>
        <dbReference type="EC" id="4.2.1.182"/>
    </reaction>
</comment>
<evidence type="ECO:0000256" key="2">
    <source>
        <dbReference type="ARBA" id="ARBA00023239"/>
    </source>
</evidence>
<accession>A6UU66</accession>
<dbReference type="HOGENOM" id="CLU_141583_2_0_2"/>
<dbReference type="HAMAP" id="MF_00078">
    <property type="entry name" value="PMDh_S"/>
    <property type="match status" value="1"/>
</dbReference>
<dbReference type="SUPFAM" id="SSF52016">
    <property type="entry name" value="LeuD/IlvD-like"/>
    <property type="match status" value="1"/>
</dbReference>
<organism evidence="5 6">
    <name type="scientific">Methanococcus aeolicus (strain ATCC BAA-1280 / DSM 17508 / OCM 812 / Nankai-3)</name>
    <dbReference type="NCBI Taxonomy" id="419665"/>
    <lineage>
        <taxon>Archaea</taxon>
        <taxon>Methanobacteriati</taxon>
        <taxon>Methanobacteriota</taxon>
        <taxon>Methanomada group</taxon>
        <taxon>Methanococci</taxon>
        <taxon>Methanococcales</taxon>
        <taxon>Methanococcaceae</taxon>
        <taxon>Methanococcus</taxon>
    </lineage>
</organism>
<dbReference type="EMBL" id="CP000743">
    <property type="protein sequence ID" value="ABR56038.1"/>
    <property type="molecule type" value="Genomic_DNA"/>
</dbReference>
<evidence type="ECO:0000313" key="5">
    <source>
        <dbReference type="EMBL" id="ABR56038.1"/>
    </source>
</evidence>
<proteinExistence type="inferred from homology"/>
<dbReference type="GO" id="GO:0016836">
    <property type="term" value="F:hydro-lyase activity"/>
    <property type="evidence" value="ECO:0007669"/>
    <property type="project" value="UniProtKB-UniRule"/>
</dbReference>
<name>A6UU66_META3</name>
<dbReference type="KEGG" id="mae:Maeo_0452"/>
<dbReference type="Gene3D" id="3.50.30.10">
    <property type="entry name" value="Phosphohistidine domain"/>
    <property type="match status" value="1"/>
</dbReference>
<feature type="active site" description="Proton acceptor" evidence="3">
    <location>
        <position position="70"/>
    </location>
</feature>
<dbReference type="eggNOG" id="arCOG04279">
    <property type="taxonomic scope" value="Archaea"/>
</dbReference>
<comment type="subunit">
    <text evidence="3">Heterodimer composed of a large subunit (PMDh-L) and a small subunit (PMDh-S).</text>
</comment>
<gene>
    <name evidence="5" type="ordered locus">Maeo_0452</name>
</gene>
<dbReference type="InterPro" id="IPR002840">
    <property type="entry name" value="PMDh-S-like_dom"/>
</dbReference>
<dbReference type="PIRSF" id="PIRSF004966">
    <property type="entry name" value="UCP004966"/>
    <property type="match status" value="1"/>
</dbReference>
<dbReference type="Pfam" id="PF01989">
    <property type="entry name" value="AcnX_swivel_put"/>
    <property type="match status" value="1"/>
</dbReference>
<keyword evidence="1 3" id="KW-0414">Isoprene biosynthesis</keyword>
<protein>
    <recommendedName>
        <fullName evidence="3">Phosphomevalonate dehydratase small subunit</fullName>
        <shortName evidence="3">PMDh small subunit</shortName>
        <shortName evidence="3">PMDh-S</shortName>
        <ecNumber evidence="3">4.2.1.182</ecNumber>
    </recommendedName>
</protein>
<comment type="function">
    <text evidence="3">Component of a hydro-lyase that catalyzes the dehydration of mevalonate 5-phosphate (MVA5P) to form trans-anhydromevalonate 5-phosphate (tAHMP). Involved in the archaeal mevalonate (MVA) pathway, which provides fundamental precursors for isoprenoid biosynthesis, such as isopentenyl diphosphate (IPP) and dimethylallyl diphosphate (DMAPP).</text>
</comment>
<dbReference type="AlphaFoldDB" id="A6UU66"/>
<dbReference type="InterPro" id="IPR012016">
    <property type="entry name" value="PMDh-S-like"/>
</dbReference>
<keyword evidence="6" id="KW-1185">Reference proteome</keyword>
<evidence type="ECO:0000313" key="6">
    <source>
        <dbReference type="Proteomes" id="UP000001106"/>
    </source>
</evidence>
<comment type="similarity">
    <text evidence="3">Belongs to the AcnX type II small subunit family.</text>
</comment>